<accession>A0A8H5AVB9</accession>
<proteinExistence type="predicted"/>
<gene>
    <name evidence="2" type="ORF">D9619_008041</name>
</gene>
<keyword evidence="3" id="KW-1185">Reference proteome</keyword>
<dbReference type="EMBL" id="JAACJJ010000057">
    <property type="protein sequence ID" value="KAF5310807.1"/>
    <property type="molecule type" value="Genomic_DNA"/>
</dbReference>
<sequence length="73" mass="8107">MHPKIEKFVKAIRVFTQSQKPIEKSTIASDSSSHDGFRARGRPSNLQTSSQGTKVKISGKPTSKKAKADRPRR</sequence>
<evidence type="ECO:0000256" key="1">
    <source>
        <dbReference type="SAM" id="MobiDB-lite"/>
    </source>
</evidence>
<evidence type="ECO:0000313" key="2">
    <source>
        <dbReference type="EMBL" id="KAF5310807.1"/>
    </source>
</evidence>
<dbReference type="AlphaFoldDB" id="A0A8H5AVB9"/>
<comment type="caution">
    <text evidence="2">The sequence shown here is derived from an EMBL/GenBank/DDBJ whole genome shotgun (WGS) entry which is preliminary data.</text>
</comment>
<feature type="region of interest" description="Disordered" evidence="1">
    <location>
        <begin position="22"/>
        <end position="73"/>
    </location>
</feature>
<organism evidence="2 3">
    <name type="scientific">Psilocybe cf. subviscida</name>
    <dbReference type="NCBI Taxonomy" id="2480587"/>
    <lineage>
        <taxon>Eukaryota</taxon>
        <taxon>Fungi</taxon>
        <taxon>Dikarya</taxon>
        <taxon>Basidiomycota</taxon>
        <taxon>Agaricomycotina</taxon>
        <taxon>Agaricomycetes</taxon>
        <taxon>Agaricomycetidae</taxon>
        <taxon>Agaricales</taxon>
        <taxon>Agaricineae</taxon>
        <taxon>Strophariaceae</taxon>
        <taxon>Psilocybe</taxon>
    </lineage>
</organism>
<protein>
    <submittedName>
        <fullName evidence="2">Uncharacterized protein</fullName>
    </submittedName>
</protein>
<reference evidence="2 3" key="1">
    <citation type="journal article" date="2020" name="ISME J.">
        <title>Uncovering the hidden diversity of litter-decomposition mechanisms in mushroom-forming fungi.</title>
        <authorList>
            <person name="Floudas D."/>
            <person name="Bentzer J."/>
            <person name="Ahren D."/>
            <person name="Johansson T."/>
            <person name="Persson P."/>
            <person name="Tunlid A."/>
        </authorList>
    </citation>
    <scope>NUCLEOTIDE SEQUENCE [LARGE SCALE GENOMIC DNA]</scope>
    <source>
        <strain evidence="2 3">CBS 101986</strain>
    </source>
</reference>
<feature type="compositionally biased region" description="Polar residues" evidence="1">
    <location>
        <begin position="22"/>
        <end position="31"/>
    </location>
</feature>
<name>A0A8H5AVB9_9AGAR</name>
<feature type="compositionally biased region" description="Polar residues" evidence="1">
    <location>
        <begin position="44"/>
        <end position="53"/>
    </location>
</feature>
<evidence type="ECO:0000313" key="3">
    <source>
        <dbReference type="Proteomes" id="UP000567179"/>
    </source>
</evidence>
<dbReference type="Proteomes" id="UP000567179">
    <property type="component" value="Unassembled WGS sequence"/>
</dbReference>